<dbReference type="SUPFAM" id="SSF103473">
    <property type="entry name" value="MFS general substrate transporter"/>
    <property type="match status" value="1"/>
</dbReference>
<dbReference type="Proteomes" id="UP001500618">
    <property type="component" value="Unassembled WGS sequence"/>
</dbReference>
<evidence type="ECO:0000256" key="4">
    <source>
        <dbReference type="ARBA" id="ARBA00023015"/>
    </source>
</evidence>
<feature type="transmembrane region" description="Helical" evidence="7">
    <location>
        <begin position="12"/>
        <end position="30"/>
    </location>
</feature>
<organism evidence="9 10">
    <name type="scientific">Fodinicola feengrottensis</name>
    <dbReference type="NCBI Taxonomy" id="435914"/>
    <lineage>
        <taxon>Bacteria</taxon>
        <taxon>Bacillati</taxon>
        <taxon>Actinomycetota</taxon>
        <taxon>Actinomycetes</taxon>
        <taxon>Mycobacteriales</taxon>
        <taxon>Fodinicola</taxon>
    </lineage>
</organism>
<evidence type="ECO:0000256" key="5">
    <source>
        <dbReference type="ARBA" id="ARBA00023136"/>
    </source>
</evidence>
<accession>A0ABN2IXZ2</accession>
<dbReference type="InterPro" id="IPR011701">
    <property type="entry name" value="MFS"/>
</dbReference>
<proteinExistence type="predicted"/>
<dbReference type="Gene3D" id="1.10.10.1320">
    <property type="entry name" value="Anti-sigma factor, zinc-finger domain"/>
    <property type="match status" value="1"/>
</dbReference>
<dbReference type="EMBL" id="BAAANY010000038">
    <property type="protein sequence ID" value="GAA1714031.1"/>
    <property type="molecule type" value="Genomic_DNA"/>
</dbReference>
<dbReference type="InterPro" id="IPR041916">
    <property type="entry name" value="Anti_sigma_zinc_sf"/>
</dbReference>
<keyword evidence="2 7" id="KW-0812">Transmembrane</keyword>
<feature type="transmembrane region" description="Helical" evidence="7">
    <location>
        <begin position="342"/>
        <end position="363"/>
    </location>
</feature>
<feature type="transmembrane region" description="Helical" evidence="7">
    <location>
        <begin position="168"/>
        <end position="187"/>
    </location>
</feature>
<comment type="subcellular location">
    <subcellularLocation>
        <location evidence="1">Cell membrane</location>
        <topology evidence="1">Multi-pass membrane protein</topology>
    </subcellularLocation>
</comment>
<evidence type="ECO:0000259" key="8">
    <source>
        <dbReference type="PROSITE" id="PS50850"/>
    </source>
</evidence>
<evidence type="ECO:0000256" key="6">
    <source>
        <dbReference type="ARBA" id="ARBA00023163"/>
    </source>
</evidence>
<keyword evidence="10" id="KW-1185">Reference proteome</keyword>
<feature type="transmembrane region" description="Helical" evidence="7">
    <location>
        <begin position="276"/>
        <end position="296"/>
    </location>
</feature>
<dbReference type="InterPro" id="IPR036259">
    <property type="entry name" value="MFS_trans_sf"/>
</dbReference>
<sequence>MTIAPRTLARRLVPLQVAVGLQGLALWVPVEKLFMTQIGFTPSTVALMAAAYAVVVPVLEVPSGILADRWSRNQIMVCATVALIASTLLGGLSTNVPTYIAAAMILGIYFALSSGTLDSVVYDVLIEETGDSDLYATWIGRVQMVQSGAFVVTSLAGGLLAGLTSARVTYFVSLPCIALSIVAFLRFDEPQLHRAAEPLALRSHIALTYRTMIREPGIGQVVLLAALVGLLSQSVFEFGPLWLVALAAPAVLFGPYWAALVSTLGVGGLLTSKLNLGHPLSVGVLAVAAPAAAIALTLTRSLVAVIATQAVLALLLAIISIRAGKLLHDGVPSAVRAGVSSGVGTLSWLLFLPFSLVFGWYARTHGVPSAGWFLTGAAVLIGLLLITSVRRPSVAEQPADCACEQFVELVTDFLDSVLPPDLKESFQTHLADCVGCQDYLGQIRDTIRALKQADLHLAP</sequence>
<evidence type="ECO:0000313" key="9">
    <source>
        <dbReference type="EMBL" id="GAA1714031.1"/>
    </source>
</evidence>
<evidence type="ECO:0000256" key="7">
    <source>
        <dbReference type="SAM" id="Phobius"/>
    </source>
</evidence>
<keyword evidence="3 7" id="KW-1133">Transmembrane helix</keyword>
<dbReference type="Gene3D" id="1.20.1250.20">
    <property type="entry name" value="MFS general substrate transporter like domains"/>
    <property type="match status" value="1"/>
</dbReference>
<dbReference type="RefSeq" id="WP_344314741.1">
    <property type="nucleotide sequence ID" value="NZ_BAAANY010000038.1"/>
</dbReference>
<dbReference type="InterPro" id="IPR020846">
    <property type="entry name" value="MFS_dom"/>
</dbReference>
<feature type="domain" description="Major facilitator superfamily (MFS) profile" evidence="8">
    <location>
        <begin position="1"/>
        <end position="394"/>
    </location>
</feature>
<comment type="caution">
    <text evidence="9">The sequence shown here is derived from an EMBL/GenBank/DDBJ whole genome shotgun (WGS) entry which is preliminary data.</text>
</comment>
<keyword evidence="5 7" id="KW-0472">Membrane</keyword>
<feature type="transmembrane region" description="Helical" evidence="7">
    <location>
        <begin position="99"/>
        <end position="126"/>
    </location>
</feature>
<feature type="transmembrane region" description="Helical" evidence="7">
    <location>
        <begin position="369"/>
        <end position="387"/>
    </location>
</feature>
<reference evidence="9 10" key="1">
    <citation type="journal article" date="2019" name="Int. J. Syst. Evol. Microbiol.">
        <title>The Global Catalogue of Microorganisms (GCM) 10K type strain sequencing project: providing services to taxonomists for standard genome sequencing and annotation.</title>
        <authorList>
            <consortium name="The Broad Institute Genomics Platform"/>
            <consortium name="The Broad Institute Genome Sequencing Center for Infectious Disease"/>
            <person name="Wu L."/>
            <person name="Ma J."/>
        </authorList>
    </citation>
    <scope>NUCLEOTIDE SEQUENCE [LARGE SCALE GENOMIC DNA]</scope>
    <source>
        <strain evidence="9 10">JCM 14718</strain>
    </source>
</reference>
<gene>
    <name evidence="9" type="ORF">GCM10009765_73850</name>
</gene>
<dbReference type="PANTHER" id="PTHR23530">
    <property type="entry name" value="TRANSPORT PROTEIN-RELATED"/>
    <property type="match status" value="1"/>
</dbReference>
<evidence type="ECO:0000313" key="10">
    <source>
        <dbReference type="Proteomes" id="UP001500618"/>
    </source>
</evidence>
<protein>
    <recommendedName>
        <fullName evidence="8">Major facilitator superfamily (MFS) profile domain-containing protein</fullName>
    </recommendedName>
</protein>
<feature type="transmembrane region" description="Helical" evidence="7">
    <location>
        <begin position="217"/>
        <end position="236"/>
    </location>
</feature>
<dbReference type="InterPro" id="IPR053160">
    <property type="entry name" value="MFS_DHA3_Transporter"/>
</dbReference>
<feature type="transmembrane region" description="Helical" evidence="7">
    <location>
        <begin position="42"/>
        <end position="61"/>
    </location>
</feature>
<dbReference type="PANTHER" id="PTHR23530:SF1">
    <property type="entry name" value="PERMEASE, MAJOR FACILITATOR SUPERFAMILY-RELATED"/>
    <property type="match status" value="1"/>
</dbReference>
<feature type="transmembrane region" description="Helical" evidence="7">
    <location>
        <begin position="242"/>
        <end position="264"/>
    </location>
</feature>
<evidence type="ECO:0000256" key="3">
    <source>
        <dbReference type="ARBA" id="ARBA00022989"/>
    </source>
</evidence>
<dbReference type="Pfam" id="PF07690">
    <property type="entry name" value="MFS_1"/>
    <property type="match status" value="1"/>
</dbReference>
<dbReference type="PROSITE" id="PS50850">
    <property type="entry name" value="MFS"/>
    <property type="match status" value="1"/>
</dbReference>
<dbReference type="InterPro" id="IPR027383">
    <property type="entry name" value="Znf_put"/>
</dbReference>
<name>A0ABN2IXZ2_9ACTN</name>
<evidence type="ECO:0000256" key="1">
    <source>
        <dbReference type="ARBA" id="ARBA00004651"/>
    </source>
</evidence>
<keyword evidence="4" id="KW-0805">Transcription regulation</keyword>
<feature type="transmembrane region" description="Helical" evidence="7">
    <location>
        <begin position="302"/>
        <end position="321"/>
    </location>
</feature>
<evidence type="ECO:0000256" key="2">
    <source>
        <dbReference type="ARBA" id="ARBA00022692"/>
    </source>
</evidence>
<dbReference type="Pfam" id="PF13490">
    <property type="entry name" value="zf-HC2"/>
    <property type="match status" value="1"/>
</dbReference>
<keyword evidence="6" id="KW-0804">Transcription</keyword>